<sequence length="34" mass="3962">MLDCFYRLIAACSLLILCHCCIISDFVLNINWQL</sequence>
<keyword evidence="1" id="KW-1133">Transmembrane helix</keyword>
<accession>A0A0E9QXT9</accession>
<evidence type="ECO:0000313" key="2">
    <source>
        <dbReference type="EMBL" id="JAH21277.1"/>
    </source>
</evidence>
<keyword evidence="1" id="KW-0812">Transmembrane</keyword>
<dbReference type="EMBL" id="GBXM01087300">
    <property type="protein sequence ID" value="JAH21277.1"/>
    <property type="molecule type" value="Transcribed_RNA"/>
</dbReference>
<reference evidence="2" key="2">
    <citation type="journal article" date="2015" name="Fish Shellfish Immunol.">
        <title>Early steps in the European eel (Anguilla anguilla)-Vibrio vulnificus interaction in the gills: Role of the RtxA13 toxin.</title>
        <authorList>
            <person name="Callol A."/>
            <person name="Pajuelo D."/>
            <person name="Ebbesson L."/>
            <person name="Teles M."/>
            <person name="MacKenzie S."/>
            <person name="Amaro C."/>
        </authorList>
    </citation>
    <scope>NUCLEOTIDE SEQUENCE</scope>
</reference>
<name>A0A0E9QXT9_ANGAN</name>
<protein>
    <submittedName>
        <fullName evidence="2">Uncharacterized protein</fullName>
    </submittedName>
</protein>
<evidence type="ECO:0000256" key="1">
    <source>
        <dbReference type="SAM" id="Phobius"/>
    </source>
</evidence>
<proteinExistence type="predicted"/>
<dbReference type="AlphaFoldDB" id="A0A0E9QXT9"/>
<organism evidence="2">
    <name type="scientific">Anguilla anguilla</name>
    <name type="common">European freshwater eel</name>
    <name type="synonym">Muraena anguilla</name>
    <dbReference type="NCBI Taxonomy" id="7936"/>
    <lineage>
        <taxon>Eukaryota</taxon>
        <taxon>Metazoa</taxon>
        <taxon>Chordata</taxon>
        <taxon>Craniata</taxon>
        <taxon>Vertebrata</taxon>
        <taxon>Euteleostomi</taxon>
        <taxon>Actinopterygii</taxon>
        <taxon>Neopterygii</taxon>
        <taxon>Teleostei</taxon>
        <taxon>Anguilliformes</taxon>
        <taxon>Anguillidae</taxon>
        <taxon>Anguilla</taxon>
    </lineage>
</organism>
<keyword evidence="1" id="KW-0472">Membrane</keyword>
<reference evidence="2" key="1">
    <citation type="submission" date="2014-11" db="EMBL/GenBank/DDBJ databases">
        <authorList>
            <person name="Amaro Gonzalez C."/>
        </authorList>
    </citation>
    <scope>NUCLEOTIDE SEQUENCE</scope>
</reference>
<feature type="transmembrane region" description="Helical" evidence="1">
    <location>
        <begin position="6"/>
        <end position="28"/>
    </location>
</feature>